<keyword evidence="5 6" id="KW-0472">Membrane</keyword>
<keyword evidence="4 6" id="KW-1133">Transmembrane helix</keyword>
<evidence type="ECO:0000259" key="7">
    <source>
        <dbReference type="Pfam" id="PF02687"/>
    </source>
</evidence>
<evidence type="ECO:0000256" key="5">
    <source>
        <dbReference type="ARBA" id="ARBA00023136"/>
    </source>
</evidence>
<dbReference type="InterPro" id="IPR003838">
    <property type="entry name" value="ABC3_permease_C"/>
</dbReference>
<feature type="domain" description="ABC3 transporter permease C-terminal" evidence="7">
    <location>
        <begin position="62"/>
        <end position="176"/>
    </location>
</feature>
<keyword evidence="2" id="KW-1003">Cell membrane</keyword>
<evidence type="ECO:0000313" key="9">
    <source>
        <dbReference type="Proteomes" id="UP000823990"/>
    </source>
</evidence>
<dbReference type="Pfam" id="PF02687">
    <property type="entry name" value="FtsX"/>
    <property type="match status" value="1"/>
</dbReference>
<evidence type="ECO:0000256" key="4">
    <source>
        <dbReference type="ARBA" id="ARBA00022989"/>
    </source>
</evidence>
<comment type="caution">
    <text evidence="8">The sequence shown here is derived from an EMBL/GenBank/DDBJ whole genome shotgun (WGS) entry which is preliminary data.</text>
</comment>
<feature type="transmembrane region" description="Helical" evidence="6">
    <location>
        <begin position="305"/>
        <end position="332"/>
    </location>
</feature>
<keyword evidence="3 6" id="KW-0812">Transmembrane</keyword>
<reference evidence="8" key="2">
    <citation type="submission" date="2021-04" db="EMBL/GenBank/DDBJ databases">
        <authorList>
            <person name="Gilroy R."/>
        </authorList>
    </citation>
    <scope>NUCLEOTIDE SEQUENCE</scope>
    <source>
        <strain evidence="8">12435</strain>
    </source>
</reference>
<organism evidence="8 9">
    <name type="scientific">Candidatus Protoclostridium stercorigallinarum</name>
    <dbReference type="NCBI Taxonomy" id="2838741"/>
    <lineage>
        <taxon>Bacteria</taxon>
        <taxon>Bacillati</taxon>
        <taxon>Bacillota</taxon>
        <taxon>Clostridia</taxon>
        <taxon>Candidatus Protoclostridium</taxon>
    </lineage>
</organism>
<name>A0A9D1Q1Q6_9FIRM</name>
<evidence type="ECO:0000256" key="1">
    <source>
        <dbReference type="ARBA" id="ARBA00004651"/>
    </source>
</evidence>
<dbReference type="PANTHER" id="PTHR46795:SF3">
    <property type="entry name" value="ABC TRANSPORTER PERMEASE"/>
    <property type="match status" value="1"/>
</dbReference>
<dbReference type="InterPro" id="IPR052536">
    <property type="entry name" value="ABC-4_Integral_Memb_Prot"/>
</dbReference>
<feature type="transmembrane region" description="Helical" evidence="6">
    <location>
        <begin position="233"/>
        <end position="256"/>
    </location>
</feature>
<evidence type="ECO:0000256" key="3">
    <source>
        <dbReference type="ARBA" id="ARBA00022692"/>
    </source>
</evidence>
<accession>A0A9D1Q1Q6</accession>
<dbReference type="PANTHER" id="PTHR46795">
    <property type="entry name" value="ABC TRANSPORTER PERMEASE-RELATED-RELATED"/>
    <property type="match status" value="1"/>
</dbReference>
<evidence type="ECO:0000256" key="2">
    <source>
        <dbReference type="ARBA" id="ARBA00022475"/>
    </source>
</evidence>
<feature type="transmembrane region" description="Helical" evidence="6">
    <location>
        <begin position="101"/>
        <end position="131"/>
    </location>
</feature>
<evidence type="ECO:0000313" key="8">
    <source>
        <dbReference type="EMBL" id="HIW02642.1"/>
    </source>
</evidence>
<comment type="subcellular location">
    <subcellularLocation>
        <location evidence="1">Cell membrane</location>
        <topology evidence="1">Multi-pass membrane protein</topology>
    </subcellularLocation>
</comment>
<feature type="transmembrane region" description="Helical" evidence="6">
    <location>
        <begin position="60"/>
        <end position="81"/>
    </location>
</feature>
<feature type="transmembrane region" description="Helical" evidence="6">
    <location>
        <begin position="579"/>
        <end position="605"/>
    </location>
</feature>
<dbReference type="AlphaFoldDB" id="A0A9D1Q1Q6"/>
<feature type="transmembrane region" description="Helical" evidence="6">
    <location>
        <begin position="524"/>
        <end position="547"/>
    </location>
</feature>
<gene>
    <name evidence="8" type="ORF">H9892_04820</name>
</gene>
<feature type="transmembrane region" description="Helical" evidence="6">
    <location>
        <begin position="20"/>
        <end position="40"/>
    </location>
</feature>
<sequence length="663" mass="72791">MPFKLALRNVKRRVSTYSVYFVTVALTAALMLASNGVLFSRELSSYGGIIFGYAIPAIRSTSVIVAAVVCFIVCHTTSWLLDRRRREFGTYLLLGVPRGKLLSLFVAENSLVGLISFLAGSALGVGLFYVFNIMVCGLMGNGMSPLAFDPIYLFIALIEWIVIFAIAIAWSSRILKKARISELVHGKRGLRRKYTPRVNAAMSVTGLVVVIGSFVVIFAVLSAAMFGGFGQETAAPVVVAFALAIFAGIFLVYYGLRGLPLRKIMKKLPKRGDGDAPSYEYRDAAYSAGALVSCRGMARSADRNAVITGLIAVIMTIAVMLTCFMTALRYILVESINTIDFDVRVMWRSGHEYDITPEELADEAKKYAEPETVIRYDVYETDESYCKAMSESDANKLLAYYGEPTVDVSPGSFVYLLHGVYSDVRPPVDENGELTVYGETLTFGSVAHISTDNVLDMSHYLVIDDALASSEEAMSRLENTYLLMNIDGTLPPEWHETAEKAGLEGDIYSIFEERGEIAAVMSSALIAALFLGSTFTMMSMALLSLRVTADAGKDRRRYAILSVLGMCERDRRRMLRRDLFRFFALPLALPLLTTFPILGICAMLSEQVKGVVYGGMFAVGLAVPLVYVAIFACYLGITYYMSVRTVLRPDSSSVYLLSEGDGA</sequence>
<evidence type="ECO:0000256" key="6">
    <source>
        <dbReference type="SAM" id="Phobius"/>
    </source>
</evidence>
<feature type="transmembrane region" description="Helical" evidence="6">
    <location>
        <begin position="198"/>
        <end position="221"/>
    </location>
</feature>
<feature type="transmembrane region" description="Helical" evidence="6">
    <location>
        <begin position="151"/>
        <end position="170"/>
    </location>
</feature>
<dbReference type="Proteomes" id="UP000823990">
    <property type="component" value="Unassembled WGS sequence"/>
</dbReference>
<reference evidence="8" key="1">
    <citation type="journal article" date="2021" name="PeerJ">
        <title>Extensive microbial diversity within the chicken gut microbiome revealed by metagenomics and culture.</title>
        <authorList>
            <person name="Gilroy R."/>
            <person name="Ravi A."/>
            <person name="Getino M."/>
            <person name="Pursley I."/>
            <person name="Horton D.L."/>
            <person name="Alikhan N.F."/>
            <person name="Baker D."/>
            <person name="Gharbi K."/>
            <person name="Hall N."/>
            <person name="Watson M."/>
            <person name="Adriaenssens E.M."/>
            <person name="Foster-Nyarko E."/>
            <person name="Jarju S."/>
            <person name="Secka A."/>
            <person name="Antonio M."/>
            <person name="Oren A."/>
            <person name="Chaudhuri R.R."/>
            <person name="La Ragione R."/>
            <person name="Hildebrand F."/>
            <person name="Pallen M.J."/>
        </authorList>
    </citation>
    <scope>NUCLEOTIDE SEQUENCE</scope>
    <source>
        <strain evidence="8">12435</strain>
    </source>
</reference>
<proteinExistence type="predicted"/>
<dbReference type="GO" id="GO:0005886">
    <property type="term" value="C:plasma membrane"/>
    <property type="evidence" value="ECO:0007669"/>
    <property type="project" value="UniProtKB-SubCell"/>
</dbReference>
<dbReference type="EMBL" id="DXHS01000076">
    <property type="protein sequence ID" value="HIW02642.1"/>
    <property type="molecule type" value="Genomic_DNA"/>
</dbReference>
<protein>
    <submittedName>
        <fullName evidence="8">ABC transporter permease</fullName>
    </submittedName>
</protein>
<feature type="transmembrane region" description="Helical" evidence="6">
    <location>
        <begin position="611"/>
        <end position="637"/>
    </location>
</feature>